<evidence type="ECO:0000313" key="1">
    <source>
        <dbReference type="EMBL" id="PBK96225.1"/>
    </source>
</evidence>
<evidence type="ECO:0000313" key="2">
    <source>
        <dbReference type="Proteomes" id="UP000217790"/>
    </source>
</evidence>
<proteinExistence type="predicted"/>
<name>A0A2H3DLY8_ARMGA</name>
<gene>
    <name evidence="1" type="ORF">ARMGADRAFT_760186</name>
</gene>
<reference evidence="2" key="1">
    <citation type="journal article" date="2017" name="Nat. Ecol. Evol.">
        <title>Genome expansion and lineage-specific genetic innovations in the forest pathogenic fungi Armillaria.</title>
        <authorList>
            <person name="Sipos G."/>
            <person name="Prasanna A.N."/>
            <person name="Walter M.C."/>
            <person name="O'Connor E."/>
            <person name="Balint B."/>
            <person name="Krizsan K."/>
            <person name="Kiss B."/>
            <person name="Hess J."/>
            <person name="Varga T."/>
            <person name="Slot J."/>
            <person name="Riley R."/>
            <person name="Boka B."/>
            <person name="Rigling D."/>
            <person name="Barry K."/>
            <person name="Lee J."/>
            <person name="Mihaltcheva S."/>
            <person name="LaButti K."/>
            <person name="Lipzen A."/>
            <person name="Waldron R."/>
            <person name="Moloney N.M."/>
            <person name="Sperisen C."/>
            <person name="Kredics L."/>
            <person name="Vagvoelgyi C."/>
            <person name="Patrignani A."/>
            <person name="Fitzpatrick D."/>
            <person name="Nagy I."/>
            <person name="Doyle S."/>
            <person name="Anderson J.B."/>
            <person name="Grigoriev I.V."/>
            <person name="Gueldener U."/>
            <person name="Muensterkoetter M."/>
            <person name="Nagy L.G."/>
        </authorList>
    </citation>
    <scope>NUCLEOTIDE SEQUENCE [LARGE SCALE GENOMIC DNA]</scope>
    <source>
        <strain evidence="2">Ar21-2</strain>
    </source>
</reference>
<organism evidence="1 2">
    <name type="scientific">Armillaria gallica</name>
    <name type="common">Bulbous honey fungus</name>
    <name type="synonym">Armillaria bulbosa</name>
    <dbReference type="NCBI Taxonomy" id="47427"/>
    <lineage>
        <taxon>Eukaryota</taxon>
        <taxon>Fungi</taxon>
        <taxon>Dikarya</taxon>
        <taxon>Basidiomycota</taxon>
        <taxon>Agaricomycotina</taxon>
        <taxon>Agaricomycetes</taxon>
        <taxon>Agaricomycetidae</taxon>
        <taxon>Agaricales</taxon>
        <taxon>Marasmiineae</taxon>
        <taxon>Physalacriaceae</taxon>
        <taxon>Armillaria</taxon>
    </lineage>
</organism>
<protein>
    <submittedName>
        <fullName evidence="1">Uncharacterized protein</fullName>
    </submittedName>
</protein>
<dbReference type="Proteomes" id="UP000217790">
    <property type="component" value="Unassembled WGS sequence"/>
</dbReference>
<dbReference type="InParanoid" id="A0A2H3DLY8"/>
<dbReference type="AlphaFoldDB" id="A0A2H3DLY8"/>
<dbReference type="EMBL" id="KZ293651">
    <property type="protein sequence ID" value="PBK96225.1"/>
    <property type="molecule type" value="Genomic_DNA"/>
</dbReference>
<sequence length="97" mass="10994">MGSISATHSWPLDSHVCIRLAASYVLQPARLQRRIKLTRDHSSLLSQFMARTREIVVICRDVEDFTAVLETYGIKVSNTEQMLDIPTRAGLRSTCYP</sequence>
<accession>A0A2H3DLY8</accession>
<keyword evidence="2" id="KW-1185">Reference proteome</keyword>